<evidence type="ECO:0000313" key="3">
    <source>
        <dbReference type="EMBL" id="MFC4670071.1"/>
    </source>
</evidence>
<dbReference type="InterPro" id="IPR042095">
    <property type="entry name" value="SUMF_sf"/>
</dbReference>
<name>A0ABV9KKB1_9RHOB</name>
<feature type="signal peptide" evidence="1">
    <location>
        <begin position="1"/>
        <end position="17"/>
    </location>
</feature>
<evidence type="ECO:0000259" key="2">
    <source>
        <dbReference type="Pfam" id="PF03781"/>
    </source>
</evidence>
<dbReference type="InterPro" id="IPR016187">
    <property type="entry name" value="CTDL_fold"/>
</dbReference>
<dbReference type="EMBL" id="JBHSGI010000024">
    <property type="protein sequence ID" value="MFC4670071.1"/>
    <property type="molecule type" value="Genomic_DNA"/>
</dbReference>
<gene>
    <name evidence="3" type="ORF">ACFO5X_16025</name>
</gene>
<protein>
    <submittedName>
        <fullName evidence="3">Formylglycine-generating enzyme family protein</fullName>
    </submittedName>
</protein>
<dbReference type="Gene3D" id="3.90.1580.10">
    <property type="entry name" value="paralog of FGE (formylglycine-generating enzyme)"/>
    <property type="match status" value="1"/>
</dbReference>
<feature type="domain" description="Sulfatase-modifying factor enzyme-like" evidence="2">
    <location>
        <begin position="98"/>
        <end position="283"/>
    </location>
</feature>
<feature type="chain" id="PRO_5046831610" evidence="1">
    <location>
        <begin position="18"/>
        <end position="516"/>
    </location>
</feature>
<sequence>MIRLLATLALIATQTQAQDWPQEYYDPATGGAPADLILPMPCGGAMAFQKVTVPVDASDPLADRRVRLGQTLDETGYSDYLNPAFLRGSFTDPQTATTFFYIARYELTQGQYRALSGDCTEPDRTDRVAKGGLSWFDAVSLAQTYSQWLIGERPTALPVEDGVPAFVRLPTEAEWEYATRGGARIDPTRFPDRSFFGDGDLRDYARHQASGSSRGTIGPVGLKQPNPLGLYDVYGNAEELMLEPFRLNAVGRAGGQVGGIVTRGGSVLSTADQIYSAQRTEYPPFDPATGAPLAGVTFGLRLVLATHIATSDAHLRAIQKRWAELAGTEPDTAIAEADPLVLLSDLIEAEVDPGRQNALNELKLQFRRAGDRAQTAQSQSARATLLAGAVFVESLDGNAAAIAAKAANIRMLVDLQRAGNQSPFYARQVEKHVTEIGDLRAVQSTYLLSYRTALESLNADISPSLRESAYAVLREEMSLAGRSSLLKTLDRFWLDVLAYPARPDLGPDELLELALD</sequence>
<dbReference type="PANTHER" id="PTHR23150:SF19">
    <property type="entry name" value="FORMYLGLYCINE-GENERATING ENZYME"/>
    <property type="match status" value="1"/>
</dbReference>
<dbReference type="PANTHER" id="PTHR23150">
    <property type="entry name" value="SULFATASE MODIFYING FACTOR 1, 2"/>
    <property type="match status" value="1"/>
</dbReference>
<dbReference type="SUPFAM" id="SSF56436">
    <property type="entry name" value="C-type lectin-like"/>
    <property type="match status" value="1"/>
</dbReference>
<dbReference type="RefSeq" id="WP_380718684.1">
    <property type="nucleotide sequence ID" value="NZ_JBHSGI010000024.1"/>
</dbReference>
<dbReference type="Pfam" id="PF03781">
    <property type="entry name" value="FGE-sulfatase"/>
    <property type="match status" value="1"/>
</dbReference>
<dbReference type="Proteomes" id="UP001595973">
    <property type="component" value="Unassembled WGS sequence"/>
</dbReference>
<proteinExistence type="predicted"/>
<keyword evidence="4" id="KW-1185">Reference proteome</keyword>
<evidence type="ECO:0000313" key="4">
    <source>
        <dbReference type="Proteomes" id="UP001595973"/>
    </source>
</evidence>
<dbReference type="InterPro" id="IPR051043">
    <property type="entry name" value="Sulfatase_Mod_Factor_Kinase"/>
</dbReference>
<comment type="caution">
    <text evidence="3">The sequence shown here is derived from an EMBL/GenBank/DDBJ whole genome shotgun (WGS) entry which is preliminary data.</text>
</comment>
<evidence type="ECO:0000256" key="1">
    <source>
        <dbReference type="SAM" id="SignalP"/>
    </source>
</evidence>
<organism evidence="3 4">
    <name type="scientific">Seohaeicola nanhaiensis</name>
    <dbReference type="NCBI Taxonomy" id="1387282"/>
    <lineage>
        <taxon>Bacteria</taxon>
        <taxon>Pseudomonadati</taxon>
        <taxon>Pseudomonadota</taxon>
        <taxon>Alphaproteobacteria</taxon>
        <taxon>Rhodobacterales</taxon>
        <taxon>Roseobacteraceae</taxon>
        <taxon>Seohaeicola</taxon>
    </lineage>
</organism>
<keyword evidence="1" id="KW-0732">Signal</keyword>
<accession>A0ABV9KKB1</accession>
<dbReference type="InterPro" id="IPR005532">
    <property type="entry name" value="SUMF_dom"/>
</dbReference>
<reference evidence="4" key="1">
    <citation type="journal article" date="2019" name="Int. J. Syst. Evol. Microbiol.">
        <title>The Global Catalogue of Microorganisms (GCM) 10K type strain sequencing project: providing services to taxonomists for standard genome sequencing and annotation.</title>
        <authorList>
            <consortium name="The Broad Institute Genomics Platform"/>
            <consortium name="The Broad Institute Genome Sequencing Center for Infectious Disease"/>
            <person name="Wu L."/>
            <person name="Ma J."/>
        </authorList>
    </citation>
    <scope>NUCLEOTIDE SEQUENCE [LARGE SCALE GENOMIC DNA]</scope>
    <source>
        <strain evidence="4">CGMCC 4.7283</strain>
    </source>
</reference>